<dbReference type="Pfam" id="PF00096">
    <property type="entry name" value="zf-C2H2"/>
    <property type="match status" value="1"/>
</dbReference>
<feature type="non-terminal residue" evidence="3">
    <location>
        <position position="80"/>
    </location>
</feature>
<dbReference type="InterPro" id="IPR036236">
    <property type="entry name" value="Znf_C2H2_sf"/>
</dbReference>
<proteinExistence type="predicted"/>
<keyword evidence="1" id="KW-0863">Zinc-finger</keyword>
<sequence>MRDVVSLSPSPFQIQTCTDLQSHVRVLSVNKNVCDKAFTLIKNLHRHAKSHESSTKIVCSICSEIFTRRDNLIRHKKEKH</sequence>
<feature type="domain" description="C2H2-type" evidence="2">
    <location>
        <begin position="57"/>
        <end position="80"/>
    </location>
</feature>
<comment type="caution">
    <text evidence="3">The sequence shown here is derived from an EMBL/GenBank/DDBJ whole genome shotgun (WGS) entry which is preliminary data.</text>
</comment>
<evidence type="ECO:0000256" key="1">
    <source>
        <dbReference type="PROSITE-ProRule" id="PRU00042"/>
    </source>
</evidence>
<gene>
    <name evidence="3" type="ORF">FWK35_00030028</name>
</gene>
<evidence type="ECO:0000313" key="3">
    <source>
        <dbReference type="EMBL" id="KAF0705856.1"/>
    </source>
</evidence>
<dbReference type="GO" id="GO:0008270">
    <property type="term" value="F:zinc ion binding"/>
    <property type="evidence" value="ECO:0007669"/>
    <property type="project" value="UniProtKB-KW"/>
</dbReference>
<keyword evidence="1" id="KW-0862">Zinc</keyword>
<dbReference type="InterPro" id="IPR013087">
    <property type="entry name" value="Znf_C2H2_type"/>
</dbReference>
<accession>A0A6G0VQD7</accession>
<dbReference type="PROSITE" id="PS00028">
    <property type="entry name" value="ZINC_FINGER_C2H2_1"/>
    <property type="match status" value="1"/>
</dbReference>
<dbReference type="OrthoDB" id="6601286at2759"/>
<keyword evidence="4" id="KW-1185">Reference proteome</keyword>
<keyword evidence="1" id="KW-0479">Metal-binding</keyword>
<evidence type="ECO:0000259" key="2">
    <source>
        <dbReference type="PROSITE" id="PS50157"/>
    </source>
</evidence>
<dbReference type="Gene3D" id="3.30.160.60">
    <property type="entry name" value="Classic Zinc Finger"/>
    <property type="match status" value="1"/>
</dbReference>
<organism evidence="3 4">
    <name type="scientific">Aphis craccivora</name>
    <name type="common">Cowpea aphid</name>
    <dbReference type="NCBI Taxonomy" id="307492"/>
    <lineage>
        <taxon>Eukaryota</taxon>
        <taxon>Metazoa</taxon>
        <taxon>Ecdysozoa</taxon>
        <taxon>Arthropoda</taxon>
        <taxon>Hexapoda</taxon>
        <taxon>Insecta</taxon>
        <taxon>Pterygota</taxon>
        <taxon>Neoptera</taxon>
        <taxon>Paraneoptera</taxon>
        <taxon>Hemiptera</taxon>
        <taxon>Sternorrhyncha</taxon>
        <taxon>Aphidomorpha</taxon>
        <taxon>Aphidoidea</taxon>
        <taxon>Aphididae</taxon>
        <taxon>Aphidini</taxon>
        <taxon>Aphis</taxon>
        <taxon>Aphis</taxon>
    </lineage>
</organism>
<dbReference type="PROSITE" id="PS50157">
    <property type="entry name" value="ZINC_FINGER_C2H2_2"/>
    <property type="match status" value="1"/>
</dbReference>
<dbReference type="Pfam" id="PF13912">
    <property type="entry name" value="zf-C2H2_6"/>
    <property type="match status" value="1"/>
</dbReference>
<dbReference type="SMART" id="SM00355">
    <property type="entry name" value="ZnF_C2H2"/>
    <property type="match status" value="2"/>
</dbReference>
<name>A0A6G0VQD7_APHCR</name>
<dbReference type="AlphaFoldDB" id="A0A6G0VQD7"/>
<protein>
    <submittedName>
        <fullName evidence="3">Zinc finger and BTB domain-containing protein 24-like</fullName>
    </submittedName>
</protein>
<evidence type="ECO:0000313" key="4">
    <source>
        <dbReference type="Proteomes" id="UP000478052"/>
    </source>
</evidence>
<dbReference type="SUPFAM" id="SSF57667">
    <property type="entry name" value="beta-beta-alpha zinc fingers"/>
    <property type="match status" value="1"/>
</dbReference>
<reference evidence="3 4" key="1">
    <citation type="submission" date="2019-08" db="EMBL/GenBank/DDBJ databases">
        <title>Whole genome of Aphis craccivora.</title>
        <authorList>
            <person name="Voronova N.V."/>
            <person name="Shulinski R.S."/>
            <person name="Bandarenka Y.V."/>
            <person name="Zhorov D.G."/>
            <person name="Warner D."/>
        </authorList>
    </citation>
    <scope>NUCLEOTIDE SEQUENCE [LARGE SCALE GENOMIC DNA]</scope>
    <source>
        <strain evidence="3">180601</strain>
        <tissue evidence="3">Whole Body</tissue>
    </source>
</reference>
<dbReference type="EMBL" id="VUJU01013120">
    <property type="protein sequence ID" value="KAF0705856.1"/>
    <property type="molecule type" value="Genomic_DNA"/>
</dbReference>
<dbReference type="Proteomes" id="UP000478052">
    <property type="component" value="Unassembled WGS sequence"/>
</dbReference>